<name>A0AAV1DXG5_OLDCO</name>
<organism evidence="1 2">
    <name type="scientific">Oldenlandia corymbosa var. corymbosa</name>
    <dbReference type="NCBI Taxonomy" id="529605"/>
    <lineage>
        <taxon>Eukaryota</taxon>
        <taxon>Viridiplantae</taxon>
        <taxon>Streptophyta</taxon>
        <taxon>Embryophyta</taxon>
        <taxon>Tracheophyta</taxon>
        <taxon>Spermatophyta</taxon>
        <taxon>Magnoliopsida</taxon>
        <taxon>eudicotyledons</taxon>
        <taxon>Gunneridae</taxon>
        <taxon>Pentapetalae</taxon>
        <taxon>asterids</taxon>
        <taxon>lamiids</taxon>
        <taxon>Gentianales</taxon>
        <taxon>Rubiaceae</taxon>
        <taxon>Rubioideae</taxon>
        <taxon>Spermacoceae</taxon>
        <taxon>Hedyotis-Oldenlandia complex</taxon>
        <taxon>Oldenlandia</taxon>
    </lineage>
</organism>
<reference evidence="1" key="1">
    <citation type="submission" date="2023-03" db="EMBL/GenBank/DDBJ databases">
        <authorList>
            <person name="Julca I."/>
        </authorList>
    </citation>
    <scope>NUCLEOTIDE SEQUENCE</scope>
</reference>
<keyword evidence="2" id="KW-1185">Reference proteome</keyword>
<sequence length="189" mass="21410">MSLSEELSEEDSCRCCMRMRSCRCRPRRRKNTLRKKSIPKRRNNGHLVSNHLMMMVKVKGFMEIAKCYVWIMDVEMIDIISEVEGNNKPIEKDIVPNNLIKEGSRKKKLTSDEMKLLAGQKVVARQVEELDKLVAEIEGASSRNRSIPLTKDQLATLMVGTSGVKEQTWEELIVGSGIGSGKTAEESRV</sequence>
<gene>
    <name evidence="1" type="ORF">OLC1_LOCUS19784</name>
</gene>
<dbReference type="AlphaFoldDB" id="A0AAV1DXG5"/>
<accession>A0AAV1DXG5</accession>
<dbReference type="Proteomes" id="UP001161247">
    <property type="component" value="Chromosome 7"/>
</dbReference>
<protein>
    <submittedName>
        <fullName evidence="1">OLC1v1013096C1</fullName>
    </submittedName>
</protein>
<evidence type="ECO:0000313" key="2">
    <source>
        <dbReference type="Proteomes" id="UP001161247"/>
    </source>
</evidence>
<evidence type="ECO:0000313" key="1">
    <source>
        <dbReference type="EMBL" id="CAI9112626.1"/>
    </source>
</evidence>
<proteinExistence type="predicted"/>
<dbReference type="EMBL" id="OX459124">
    <property type="protein sequence ID" value="CAI9112626.1"/>
    <property type="molecule type" value="Genomic_DNA"/>
</dbReference>